<feature type="binding site" evidence="8">
    <location>
        <position position="257"/>
    </location>
    <ligand>
        <name>NADP(+)</name>
        <dbReference type="ChEBI" id="CHEBI:58349"/>
    </ligand>
</feature>
<comment type="subunit">
    <text evidence="8">Homodimer.</text>
</comment>
<feature type="active site" description="Proton acceptor" evidence="8">
    <location>
        <position position="66"/>
    </location>
</feature>
<reference evidence="12 13" key="1">
    <citation type="journal article" date="2020" name="Microorganisms">
        <title>Osmotic Adaptation and Compatible Solute Biosynthesis of Phototrophic Bacteria as Revealed from Genome Analyses.</title>
        <authorList>
            <person name="Imhoff J.F."/>
            <person name="Rahn T."/>
            <person name="Kunzel S."/>
            <person name="Keller A."/>
            <person name="Neulinger S.C."/>
        </authorList>
    </citation>
    <scope>NUCLEOTIDE SEQUENCE [LARGE SCALE GENOMIC DNA]</scope>
    <source>
        <strain evidence="12 13">DSM 25653</strain>
    </source>
</reference>
<comment type="catalytic activity">
    <reaction evidence="7 8">
        <text>shikimate + NADP(+) = 3-dehydroshikimate + NADPH + H(+)</text>
        <dbReference type="Rhea" id="RHEA:17737"/>
        <dbReference type="ChEBI" id="CHEBI:15378"/>
        <dbReference type="ChEBI" id="CHEBI:16630"/>
        <dbReference type="ChEBI" id="CHEBI:36208"/>
        <dbReference type="ChEBI" id="CHEBI:57783"/>
        <dbReference type="ChEBI" id="CHEBI:58349"/>
        <dbReference type="EC" id="1.1.1.25"/>
    </reaction>
</comment>
<dbReference type="InterPro" id="IPR041121">
    <property type="entry name" value="SDH_C"/>
</dbReference>
<feature type="binding site" evidence="8">
    <location>
        <position position="78"/>
    </location>
    <ligand>
        <name>NADP(+)</name>
        <dbReference type="ChEBI" id="CHEBI:58349"/>
    </ligand>
</feature>
<dbReference type="Gene3D" id="3.40.50.10860">
    <property type="entry name" value="Leucine Dehydrogenase, chain A, domain 1"/>
    <property type="match status" value="1"/>
</dbReference>
<dbReference type="RefSeq" id="WP_200239724.1">
    <property type="nucleotide sequence ID" value="NZ_NRRY01000004.1"/>
</dbReference>
<dbReference type="InterPro" id="IPR006151">
    <property type="entry name" value="Shikm_DH/Glu-tRNA_Rdtase"/>
</dbReference>
<organism evidence="12 13">
    <name type="scientific">Lamprobacter modestohalophilus</name>
    <dbReference type="NCBI Taxonomy" id="1064514"/>
    <lineage>
        <taxon>Bacteria</taxon>
        <taxon>Pseudomonadati</taxon>
        <taxon>Pseudomonadota</taxon>
        <taxon>Gammaproteobacteria</taxon>
        <taxon>Chromatiales</taxon>
        <taxon>Chromatiaceae</taxon>
        <taxon>Lamprobacter</taxon>
    </lineage>
</organism>
<dbReference type="InterPro" id="IPR013708">
    <property type="entry name" value="Shikimate_DH-bd_N"/>
</dbReference>
<protein>
    <recommendedName>
        <fullName evidence="2 8">Shikimate dehydrogenase (NADP(+))</fullName>
        <shortName evidence="8">SDH</shortName>
        <ecNumber evidence="2 8">1.1.1.25</ecNumber>
    </recommendedName>
</protein>
<proteinExistence type="inferred from homology"/>
<dbReference type="EMBL" id="NRRY01000004">
    <property type="protein sequence ID" value="MBK1617668.1"/>
    <property type="molecule type" value="Genomic_DNA"/>
</dbReference>
<dbReference type="GO" id="GO:0050661">
    <property type="term" value="F:NADP binding"/>
    <property type="evidence" value="ECO:0007669"/>
    <property type="project" value="InterPro"/>
</dbReference>
<evidence type="ECO:0000256" key="3">
    <source>
        <dbReference type="ARBA" id="ARBA00022605"/>
    </source>
</evidence>
<dbReference type="InterPro" id="IPR036291">
    <property type="entry name" value="NAD(P)-bd_dom_sf"/>
</dbReference>
<feature type="binding site" evidence="8">
    <location>
        <position position="103"/>
    </location>
    <ligand>
        <name>shikimate</name>
        <dbReference type="ChEBI" id="CHEBI:36208"/>
    </ligand>
</feature>
<sequence>MTDRYAVIGNPIAHSKSPTIHAAFAAQTGEPIEYGRILGDLNDFAGDVRRFVAEGGRGLNVTVPFKTDAFELLDDLSEQARTAGAVNTLIVRDGGLLRGDNTDGVGLLRDLTENHGFALAGKRVLLLGAGGAARGVLRPLFDARPAELLIANRTAEKAEALATQLATSAIASPETRADAQIDQQETAVSGCGLVALRSQRFDLIINATSSGLDDQVPAIPDHCLAAGGWVYDLLYANEPTPFCRWGQTHGAARVLDGLGMLVEQAAESFWLWRGVRPQTAPVIDLLRHG</sequence>
<evidence type="ECO:0000256" key="4">
    <source>
        <dbReference type="ARBA" id="ARBA00022857"/>
    </source>
</evidence>
<comment type="caution">
    <text evidence="12">The sequence shown here is derived from an EMBL/GenBank/DDBJ whole genome shotgun (WGS) entry which is preliminary data.</text>
</comment>
<feature type="binding site" evidence="8">
    <location>
        <position position="62"/>
    </location>
    <ligand>
        <name>shikimate</name>
        <dbReference type="ChEBI" id="CHEBI:36208"/>
    </ligand>
</feature>
<gene>
    <name evidence="8" type="primary">aroE</name>
    <name evidence="12" type="ORF">CKO42_04215</name>
</gene>
<dbReference type="HAMAP" id="MF_00222">
    <property type="entry name" value="Shikimate_DH_AroE"/>
    <property type="match status" value="1"/>
</dbReference>
<dbReference type="EC" id="1.1.1.25" evidence="2 8"/>
<dbReference type="InterPro" id="IPR011342">
    <property type="entry name" value="Shikimate_DH"/>
</dbReference>
<dbReference type="NCBIfam" id="NF001310">
    <property type="entry name" value="PRK00258.1-2"/>
    <property type="match status" value="1"/>
</dbReference>
<feature type="binding site" evidence="8">
    <location>
        <position position="233"/>
    </location>
    <ligand>
        <name>NADP(+)</name>
        <dbReference type="ChEBI" id="CHEBI:58349"/>
    </ligand>
</feature>
<dbReference type="GO" id="GO:0008652">
    <property type="term" value="P:amino acid biosynthetic process"/>
    <property type="evidence" value="ECO:0007669"/>
    <property type="project" value="UniProtKB-KW"/>
</dbReference>
<name>A0A9X1B2Q7_9GAMM</name>
<comment type="similarity">
    <text evidence="8">Belongs to the shikimate dehydrogenase family.</text>
</comment>
<feature type="domain" description="Shikimate dehydrogenase substrate binding N-terminal" evidence="10">
    <location>
        <begin position="7"/>
        <end position="89"/>
    </location>
</feature>
<dbReference type="NCBIfam" id="TIGR00507">
    <property type="entry name" value="aroE"/>
    <property type="match status" value="1"/>
</dbReference>
<evidence type="ECO:0000256" key="8">
    <source>
        <dbReference type="HAMAP-Rule" id="MF_00222"/>
    </source>
</evidence>
<dbReference type="FunFam" id="3.40.50.10860:FF:000006">
    <property type="entry name" value="Shikimate dehydrogenase (NADP(+))"/>
    <property type="match status" value="1"/>
</dbReference>
<dbReference type="Pfam" id="PF08501">
    <property type="entry name" value="Shikimate_dh_N"/>
    <property type="match status" value="1"/>
</dbReference>
<evidence type="ECO:0000259" key="11">
    <source>
        <dbReference type="Pfam" id="PF18317"/>
    </source>
</evidence>
<comment type="function">
    <text evidence="8">Involved in the biosynthesis of the chorismate, which leads to the biosynthesis of aromatic amino acids. Catalyzes the reversible NADPH linked reduction of 3-dehydroshikimate (DHSA) to yield shikimate (SA).</text>
</comment>
<evidence type="ECO:0000256" key="5">
    <source>
        <dbReference type="ARBA" id="ARBA00023002"/>
    </source>
</evidence>
<dbReference type="PANTHER" id="PTHR21089">
    <property type="entry name" value="SHIKIMATE DEHYDROGENASE"/>
    <property type="match status" value="1"/>
</dbReference>
<keyword evidence="4 8" id="KW-0521">NADP</keyword>
<dbReference type="Pfam" id="PF01488">
    <property type="entry name" value="Shikimate_DH"/>
    <property type="match status" value="1"/>
</dbReference>
<accession>A0A9X1B2Q7</accession>
<evidence type="ECO:0000313" key="13">
    <source>
        <dbReference type="Proteomes" id="UP001138768"/>
    </source>
</evidence>
<keyword evidence="5 8" id="KW-0560">Oxidoreductase</keyword>
<dbReference type="Gene3D" id="3.40.50.720">
    <property type="entry name" value="NAD(P)-binding Rossmann-like Domain"/>
    <property type="match status" value="1"/>
</dbReference>
<evidence type="ECO:0000256" key="1">
    <source>
        <dbReference type="ARBA" id="ARBA00004871"/>
    </source>
</evidence>
<comment type="pathway">
    <text evidence="1 8">Metabolic intermediate biosynthesis; chorismate biosynthesis; chorismate from D-erythrose 4-phosphate and phosphoenolpyruvate: step 4/7.</text>
</comment>
<dbReference type="GO" id="GO:0005829">
    <property type="term" value="C:cytosol"/>
    <property type="evidence" value="ECO:0007669"/>
    <property type="project" value="TreeGrafter"/>
</dbReference>
<feature type="binding site" evidence="8">
    <location>
        <begin position="15"/>
        <end position="17"/>
    </location>
    <ligand>
        <name>shikimate</name>
        <dbReference type="ChEBI" id="CHEBI:36208"/>
    </ligand>
</feature>
<feature type="binding site" evidence="8">
    <location>
        <begin position="128"/>
        <end position="132"/>
    </location>
    <ligand>
        <name>NADP(+)</name>
        <dbReference type="ChEBI" id="CHEBI:58349"/>
    </ligand>
</feature>
<evidence type="ECO:0000256" key="2">
    <source>
        <dbReference type="ARBA" id="ARBA00012962"/>
    </source>
</evidence>
<dbReference type="Pfam" id="PF18317">
    <property type="entry name" value="SDH_C"/>
    <property type="match status" value="1"/>
</dbReference>
<feature type="binding site" evidence="8">
    <location>
        <position position="87"/>
    </location>
    <ligand>
        <name>shikimate</name>
        <dbReference type="ChEBI" id="CHEBI:36208"/>
    </ligand>
</feature>
<dbReference type="PANTHER" id="PTHR21089:SF1">
    <property type="entry name" value="BIFUNCTIONAL 3-DEHYDROQUINATE DEHYDRATASE_SHIKIMATE DEHYDROGENASE, CHLOROPLASTIC"/>
    <property type="match status" value="1"/>
</dbReference>
<dbReference type="SUPFAM" id="SSF51735">
    <property type="entry name" value="NAD(P)-binding Rossmann-fold domains"/>
    <property type="match status" value="1"/>
</dbReference>
<keyword evidence="6 8" id="KW-0057">Aromatic amino acid biosynthesis</keyword>
<feature type="domain" description="Quinate/shikimate 5-dehydrogenase/glutamyl-tRNA reductase" evidence="9">
    <location>
        <begin position="118"/>
        <end position="185"/>
    </location>
</feature>
<dbReference type="Proteomes" id="UP001138768">
    <property type="component" value="Unassembled WGS sequence"/>
</dbReference>
<dbReference type="GO" id="GO:0019632">
    <property type="term" value="P:shikimate metabolic process"/>
    <property type="evidence" value="ECO:0007669"/>
    <property type="project" value="InterPro"/>
</dbReference>
<feature type="binding site" evidence="8">
    <location>
        <position position="235"/>
    </location>
    <ligand>
        <name>shikimate</name>
        <dbReference type="ChEBI" id="CHEBI:36208"/>
    </ligand>
</feature>
<evidence type="ECO:0000313" key="12">
    <source>
        <dbReference type="EMBL" id="MBK1617668.1"/>
    </source>
</evidence>
<keyword evidence="3 8" id="KW-0028">Amino-acid biosynthesis</keyword>
<dbReference type="InterPro" id="IPR046346">
    <property type="entry name" value="Aminoacid_DH-like_N_sf"/>
</dbReference>
<dbReference type="GO" id="GO:0009073">
    <property type="term" value="P:aromatic amino acid family biosynthetic process"/>
    <property type="evidence" value="ECO:0007669"/>
    <property type="project" value="UniProtKB-KW"/>
</dbReference>
<feature type="binding site" evidence="8">
    <location>
        <begin position="152"/>
        <end position="157"/>
    </location>
    <ligand>
        <name>NADP(+)</name>
        <dbReference type="ChEBI" id="CHEBI:58349"/>
    </ligand>
</feature>
<dbReference type="CDD" id="cd01065">
    <property type="entry name" value="NAD_bind_Shikimate_DH"/>
    <property type="match status" value="1"/>
</dbReference>
<dbReference type="InterPro" id="IPR022893">
    <property type="entry name" value="Shikimate_DH_fam"/>
</dbReference>
<keyword evidence="13" id="KW-1185">Reference proteome</keyword>
<evidence type="ECO:0000256" key="6">
    <source>
        <dbReference type="ARBA" id="ARBA00023141"/>
    </source>
</evidence>
<dbReference type="GO" id="GO:0009423">
    <property type="term" value="P:chorismate biosynthetic process"/>
    <property type="evidence" value="ECO:0007669"/>
    <property type="project" value="UniProtKB-UniRule"/>
</dbReference>
<evidence type="ECO:0000259" key="9">
    <source>
        <dbReference type="Pfam" id="PF01488"/>
    </source>
</evidence>
<feature type="domain" description="SDH C-terminal" evidence="11">
    <location>
        <begin position="257"/>
        <end position="287"/>
    </location>
</feature>
<dbReference type="SUPFAM" id="SSF53223">
    <property type="entry name" value="Aminoacid dehydrogenase-like, N-terminal domain"/>
    <property type="match status" value="1"/>
</dbReference>
<evidence type="ECO:0000256" key="7">
    <source>
        <dbReference type="ARBA" id="ARBA00049442"/>
    </source>
</evidence>
<feature type="binding site" evidence="8">
    <location>
        <position position="264"/>
    </location>
    <ligand>
        <name>shikimate</name>
        <dbReference type="ChEBI" id="CHEBI:36208"/>
    </ligand>
</feature>
<dbReference type="GO" id="GO:0004764">
    <property type="term" value="F:shikimate 3-dehydrogenase (NADP+) activity"/>
    <property type="evidence" value="ECO:0007669"/>
    <property type="project" value="UniProtKB-UniRule"/>
</dbReference>
<evidence type="ECO:0000259" key="10">
    <source>
        <dbReference type="Pfam" id="PF08501"/>
    </source>
</evidence>
<dbReference type="AlphaFoldDB" id="A0A9X1B2Q7"/>